<reference evidence="1" key="1">
    <citation type="journal article" date="2017" name="Elife">
        <title>The kinetoplastid-infecting Bodo saltans virus (BsV), a window into the most abundant giant viruses in the sea.</title>
        <authorList>
            <person name="Deeg C.M."/>
            <person name="Chow C.-E.T."/>
            <person name="Suttle C.A."/>
        </authorList>
    </citation>
    <scope>NUCLEOTIDE SEQUENCE</scope>
    <source>
        <strain evidence="1">NG1</strain>
    </source>
</reference>
<dbReference type="EMBL" id="MF782455">
    <property type="protein sequence ID" value="ATZ81159.1"/>
    <property type="molecule type" value="Genomic_DNA"/>
</dbReference>
<protein>
    <submittedName>
        <fullName evidence="1">Ankyrin repeat domain-containing protein</fullName>
    </submittedName>
</protein>
<accession>A0A2H4UWK3</accession>
<name>A0A2H4UWK3_9VIRU</name>
<sequence length="156" mass="19151">MNFPFKVEHYDIIYNELCQKPIFNENENEIIFEHNEKIIRLFKCDNNNNLNYPPEWIKYYAPNIGTKEKWNFNHEFPFWIDNLIFKCKCHTMKINDINNKNMMCKLYYFYGSISTNNYITKGVFEYFINGTGTLFHRMFRQYYKLQPELQKIFGIL</sequence>
<keyword evidence="2" id="KW-1185">Reference proteome</keyword>
<dbReference type="Proteomes" id="UP000240325">
    <property type="component" value="Segment"/>
</dbReference>
<proteinExistence type="predicted"/>
<gene>
    <name evidence="1" type="ORF">BMW23_1116</name>
</gene>
<evidence type="ECO:0000313" key="1">
    <source>
        <dbReference type="EMBL" id="ATZ81159.1"/>
    </source>
</evidence>
<organism evidence="1">
    <name type="scientific">Bodo saltans virus</name>
    <dbReference type="NCBI Taxonomy" id="2024608"/>
    <lineage>
        <taxon>Viruses</taxon>
        <taxon>Varidnaviria</taxon>
        <taxon>Bamfordvirae</taxon>
        <taxon>Nucleocytoviricota</taxon>
        <taxon>Megaviricetes</taxon>
        <taxon>Imitervirales</taxon>
        <taxon>Mimiviridae</taxon>
        <taxon>Klosneuvirinae</taxon>
        <taxon>Theiavirus</taxon>
        <taxon>Theiavirus salishense</taxon>
    </lineage>
</organism>
<evidence type="ECO:0000313" key="2">
    <source>
        <dbReference type="Proteomes" id="UP000240325"/>
    </source>
</evidence>